<dbReference type="GO" id="GO:0016705">
    <property type="term" value="F:oxidoreductase activity, acting on paired donors, with incorporation or reduction of molecular oxygen"/>
    <property type="evidence" value="ECO:0007669"/>
    <property type="project" value="InterPro"/>
</dbReference>
<name>A0A1X0D447_9MYCO</name>
<dbReference type="SUPFAM" id="SSF51679">
    <property type="entry name" value="Bacterial luciferase-like"/>
    <property type="match status" value="1"/>
</dbReference>
<evidence type="ECO:0000313" key="1">
    <source>
        <dbReference type="EMBL" id="ORA67118.1"/>
    </source>
</evidence>
<proteinExistence type="predicted"/>
<dbReference type="Proteomes" id="UP000192801">
    <property type="component" value="Unassembled WGS sequence"/>
</dbReference>
<reference evidence="1 2" key="1">
    <citation type="submission" date="2016-12" db="EMBL/GenBank/DDBJ databases">
        <title>The new phylogeny of genus Mycobacterium.</title>
        <authorList>
            <person name="Tortoli E."/>
            <person name="Trovato A."/>
            <person name="Cirillo D.M."/>
        </authorList>
    </citation>
    <scope>NUCLEOTIDE SEQUENCE [LARGE SCALE GENOMIC DNA]</scope>
    <source>
        <strain evidence="1 2">DSM 45130</strain>
    </source>
</reference>
<dbReference type="STRING" id="444597.BST26_16220"/>
<evidence type="ECO:0000313" key="2">
    <source>
        <dbReference type="Proteomes" id="UP000192801"/>
    </source>
</evidence>
<dbReference type="AlphaFoldDB" id="A0A1X0D447"/>
<organism evidence="1 2">
    <name type="scientific">Mycolicibacterium insubricum</name>
    <dbReference type="NCBI Taxonomy" id="444597"/>
    <lineage>
        <taxon>Bacteria</taxon>
        <taxon>Bacillati</taxon>
        <taxon>Actinomycetota</taxon>
        <taxon>Actinomycetes</taxon>
        <taxon>Mycobacteriales</taxon>
        <taxon>Mycobacteriaceae</taxon>
        <taxon>Mycolicibacterium</taxon>
    </lineage>
</organism>
<protein>
    <submittedName>
        <fullName evidence="1">Uncharacterized protein</fullName>
    </submittedName>
</protein>
<accession>A0A1X0D447</accession>
<dbReference type="InterPro" id="IPR036661">
    <property type="entry name" value="Luciferase-like_sf"/>
</dbReference>
<sequence>MTVMTPCATLRRRPLRLGISVGDRLWMNSSAESVRVRAADLRALTRVAADVRDEYPETDIVVDIDALIAPSAHEAMSAAGSHHGDTLFYVGTPTGLAGLIADIHSLGIAEGAVIHPVRNDPDAIELLHQVVVPELHARMSR</sequence>
<gene>
    <name evidence="1" type="ORF">BST26_16220</name>
</gene>
<dbReference type="RefSeq" id="WP_083032373.1">
    <property type="nucleotide sequence ID" value="NZ_AP022618.1"/>
</dbReference>
<dbReference type="EMBL" id="MVHS01000045">
    <property type="protein sequence ID" value="ORA67118.1"/>
    <property type="molecule type" value="Genomic_DNA"/>
</dbReference>
<dbReference type="OrthoDB" id="4530034at2"/>
<keyword evidence="2" id="KW-1185">Reference proteome</keyword>
<dbReference type="Gene3D" id="3.20.20.30">
    <property type="entry name" value="Luciferase-like domain"/>
    <property type="match status" value="1"/>
</dbReference>
<comment type="caution">
    <text evidence="1">The sequence shown here is derived from an EMBL/GenBank/DDBJ whole genome shotgun (WGS) entry which is preliminary data.</text>
</comment>